<evidence type="ECO:0000256" key="3">
    <source>
        <dbReference type="ARBA" id="ARBA00022989"/>
    </source>
</evidence>
<evidence type="ECO:0000256" key="6">
    <source>
        <dbReference type="SAM" id="Phobius"/>
    </source>
</evidence>
<gene>
    <name evidence="8" type="ORF">A2257_04020</name>
</gene>
<dbReference type="InterPro" id="IPR028055">
    <property type="entry name" value="YidC/Oxa/ALB_C"/>
</dbReference>
<dbReference type="GO" id="GO:0032977">
    <property type="term" value="F:membrane insertase activity"/>
    <property type="evidence" value="ECO:0007669"/>
    <property type="project" value="InterPro"/>
</dbReference>
<dbReference type="Pfam" id="PF02096">
    <property type="entry name" value="60KD_IMP"/>
    <property type="match status" value="1"/>
</dbReference>
<dbReference type="GO" id="GO:0051205">
    <property type="term" value="P:protein insertion into membrane"/>
    <property type="evidence" value="ECO:0007669"/>
    <property type="project" value="TreeGrafter"/>
</dbReference>
<evidence type="ECO:0000259" key="7">
    <source>
        <dbReference type="Pfam" id="PF02096"/>
    </source>
</evidence>
<evidence type="ECO:0000313" key="9">
    <source>
        <dbReference type="Proteomes" id="UP000177407"/>
    </source>
</evidence>
<feature type="transmembrane region" description="Helical" evidence="6">
    <location>
        <begin position="20"/>
        <end position="45"/>
    </location>
</feature>
<dbReference type="InterPro" id="IPR001708">
    <property type="entry name" value="YidC/ALB3/OXA1/COX18"/>
</dbReference>
<dbReference type="Proteomes" id="UP000177407">
    <property type="component" value="Unassembled WGS sequence"/>
</dbReference>
<dbReference type="PANTHER" id="PTHR12428:SF65">
    <property type="entry name" value="CYTOCHROME C OXIDASE ASSEMBLY PROTEIN COX18, MITOCHONDRIAL"/>
    <property type="match status" value="1"/>
</dbReference>
<evidence type="ECO:0000313" key="8">
    <source>
        <dbReference type="EMBL" id="OGF20501.1"/>
    </source>
</evidence>
<dbReference type="PANTHER" id="PTHR12428">
    <property type="entry name" value="OXA1"/>
    <property type="match status" value="1"/>
</dbReference>
<evidence type="ECO:0000256" key="2">
    <source>
        <dbReference type="ARBA" id="ARBA00022692"/>
    </source>
</evidence>
<dbReference type="GO" id="GO:0016020">
    <property type="term" value="C:membrane"/>
    <property type="evidence" value="ECO:0007669"/>
    <property type="project" value="UniProtKB-SubCell"/>
</dbReference>
<dbReference type="AlphaFoldDB" id="A0A1F5S2J6"/>
<reference evidence="8 9" key="1">
    <citation type="journal article" date="2016" name="Nat. Commun.">
        <title>Thousands of microbial genomes shed light on interconnected biogeochemical processes in an aquifer system.</title>
        <authorList>
            <person name="Anantharaman K."/>
            <person name="Brown C.T."/>
            <person name="Hug L.A."/>
            <person name="Sharon I."/>
            <person name="Castelle C.J."/>
            <person name="Probst A.J."/>
            <person name="Thomas B.C."/>
            <person name="Singh A."/>
            <person name="Wilkins M.J."/>
            <person name="Karaoz U."/>
            <person name="Brodie E.L."/>
            <person name="Williams K.H."/>
            <person name="Hubbard S.S."/>
            <person name="Banfield J.F."/>
        </authorList>
    </citation>
    <scope>NUCLEOTIDE SEQUENCE [LARGE SCALE GENOMIC DNA]</scope>
</reference>
<feature type="transmembrane region" description="Helical" evidence="6">
    <location>
        <begin position="181"/>
        <end position="198"/>
    </location>
</feature>
<evidence type="ECO:0000256" key="5">
    <source>
        <dbReference type="RuleBase" id="RU003945"/>
    </source>
</evidence>
<protein>
    <recommendedName>
        <fullName evidence="7">Membrane insertase YidC/Oxa/ALB C-terminal domain-containing protein</fullName>
    </recommendedName>
</protein>
<feature type="transmembrane region" description="Helical" evidence="6">
    <location>
        <begin position="204"/>
        <end position="223"/>
    </location>
</feature>
<keyword evidence="2 5" id="KW-0812">Transmembrane</keyword>
<comment type="similarity">
    <text evidence="5">Belongs to the OXA1/ALB3/YidC family.</text>
</comment>
<feature type="transmembrane region" description="Helical" evidence="6">
    <location>
        <begin position="151"/>
        <end position="169"/>
    </location>
</feature>
<keyword evidence="3 6" id="KW-1133">Transmembrane helix</keyword>
<feature type="transmembrane region" description="Helical" evidence="6">
    <location>
        <begin position="99"/>
        <end position="120"/>
    </location>
</feature>
<evidence type="ECO:0000256" key="4">
    <source>
        <dbReference type="ARBA" id="ARBA00023136"/>
    </source>
</evidence>
<comment type="subcellular location">
    <subcellularLocation>
        <location evidence="1 5">Membrane</location>
        <topology evidence="1 5">Multi-pass membrane protein</topology>
    </subcellularLocation>
</comment>
<evidence type="ECO:0000256" key="1">
    <source>
        <dbReference type="ARBA" id="ARBA00004141"/>
    </source>
</evidence>
<name>A0A1F5S2J6_9BACT</name>
<dbReference type="EMBL" id="MFGA01000023">
    <property type="protein sequence ID" value="OGF20501.1"/>
    <property type="molecule type" value="Genomic_DNA"/>
</dbReference>
<keyword evidence="4 6" id="KW-0472">Membrane</keyword>
<sequence length="242" mass="27838">MLPALWHDFLYTPLLNLLILLYNGLAFGHLGLAIIYLTFIIRIALLPFTVVSERSKILYEKLGEKIAKIEHDFKNDPVQKNEIIRQVMREHRVSPWAKVLVLAGQALILVLLYQVFVGGINGKLADLYSWVRTPDFINTNFLGYDLGVRSLLWSGIVGIILFLEIYFDQRSQGSPLTKSDVFYQIFFPLVVFLILWTLPMAKSIFILTSLVFSFLIIIVRQRIKIKIRIADNKIEIEKVKSG</sequence>
<proteinExistence type="inferred from homology"/>
<organism evidence="8 9">
    <name type="scientific">Candidatus Falkowbacteria bacterium RIFOXYA2_FULL_38_12</name>
    <dbReference type="NCBI Taxonomy" id="1797993"/>
    <lineage>
        <taxon>Bacteria</taxon>
        <taxon>Candidatus Falkowiibacteriota</taxon>
    </lineage>
</organism>
<accession>A0A1F5S2J6</accession>
<comment type="caution">
    <text evidence="8">The sequence shown here is derived from an EMBL/GenBank/DDBJ whole genome shotgun (WGS) entry which is preliminary data.</text>
</comment>
<feature type="domain" description="Membrane insertase YidC/Oxa/ALB C-terminal" evidence="7">
    <location>
        <begin position="31"/>
        <end position="218"/>
    </location>
</feature>